<dbReference type="RefSeq" id="WP_210283812.1">
    <property type="nucleotide sequence ID" value="NZ_JACJHY010000018.1"/>
</dbReference>
<keyword evidence="2" id="KW-1185">Reference proteome</keyword>
<sequence>MTHRNFISVDGGSAEYWRQRKQAFRLIREAERAAEDLARAPIYIRGRWDDEYGDYEPVENLGPHDDMDDAIRAIEADETAVGILVAQRRAQIGNHPVTAVIRALAQLDVSGIDEDVEGDYERLHGPDW</sequence>
<dbReference type="EMBL" id="JACJHZ010000018">
    <property type="protein sequence ID" value="MBA9021705.1"/>
    <property type="molecule type" value="Genomic_DNA"/>
</dbReference>
<evidence type="ECO:0000313" key="1">
    <source>
        <dbReference type="EMBL" id="MBA9021705.1"/>
    </source>
</evidence>
<accession>A0ABR6CAY3</accession>
<name>A0ABR6CAY3_9HYPH</name>
<gene>
    <name evidence="1" type="ORF">HNQ97_003714</name>
</gene>
<dbReference type="Proteomes" id="UP000587524">
    <property type="component" value="Unassembled WGS sequence"/>
</dbReference>
<protein>
    <submittedName>
        <fullName evidence="1">Uncharacterized protein</fullName>
    </submittedName>
</protein>
<proteinExistence type="predicted"/>
<comment type="caution">
    <text evidence="1">The sequence shown here is derived from an EMBL/GenBank/DDBJ whole genome shotgun (WGS) entry which is preliminary data.</text>
</comment>
<reference evidence="1 2" key="1">
    <citation type="submission" date="2020-08" db="EMBL/GenBank/DDBJ databases">
        <title>Genomic Encyclopedia of Type Strains, Phase IV (KMG-IV): sequencing the most valuable type-strain genomes for metagenomic binning, comparative biology and taxonomic classification.</title>
        <authorList>
            <person name="Goeker M."/>
        </authorList>
    </citation>
    <scope>NUCLEOTIDE SEQUENCE [LARGE SCALE GENOMIC DNA]</scope>
    <source>
        <strain evidence="1 2">DSM 17455</strain>
    </source>
</reference>
<evidence type="ECO:0000313" key="2">
    <source>
        <dbReference type="Proteomes" id="UP000587524"/>
    </source>
</evidence>
<organism evidence="1 2">
    <name type="scientific">Aminobacter ciceronei</name>
    <dbReference type="NCBI Taxonomy" id="150723"/>
    <lineage>
        <taxon>Bacteria</taxon>
        <taxon>Pseudomonadati</taxon>
        <taxon>Pseudomonadota</taxon>
        <taxon>Alphaproteobacteria</taxon>
        <taxon>Hyphomicrobiales</taxon>
        <taxon>Phyllobacteriaceae</taxon>
        <taxon>Aminobacter</taxon>
    </lineage>
</organism>